<evidence type="ECO:0000256" key="7">
    <source>
        <dbReference type="ARBA" id="ARBA00023010"/>
    </source>
</evidence>
<dbReference type="PATRIC" id="fig|1359184.3.peg.1905"/>
<dbReference type="Pfam" id="PF00344">
    <property type="entry name" value="SecY"/>
    <property type="match status" value="1"/>
</dbReference>
<dbReference type="GO" id="GO:0043952">
    <property type="term" value="P:protein transport by the Sec complex"/>
    <property type="evidence" value="ECO:0007669"/>
    <property type="project" value="UniProtKB-UniRule"/>
</dbReference>
<comment type="function">
    <text evidence="10 11">The central subunit of the protein translocation channel SecYEG. Consists of two halves formed by TMs 1-5 and 6-10. These two domains form a lateral gate at the front which open onto the bilayer between TMs 2 and 7, and are clamped together by SecE at the back. The channel is closed by both a pore ring composed of hydrophobic SecY resides and a short helix (helix 2A) on the extracellular side of the membrane which forms a plug. The plug probably moves laterally to allow the channel to open. The ring and the pore may move independently.</text>
</comment>
<keyword evidence="5 10" id="KW-0653">Protein transport</keyword>
<dbReference type="Proteomes" id="UP000033769">
    <property type="component" value="Unassembled WGS sequence"/>
</dbReference>
<dbReference type="GO" id="GO:0006605">
    <property type="term" value="P:protein targeting"/>
    <property type="evidence" value="ECO:0007669"/>
    <property type="project" value="UniProtKB-UniRule"/>
</dbReference>
<dbReference type="GO" id="GO:0065002">
    <property type="term" value="P:intracellular protein transmembrane transport"/>
    <property type="evidence" value="ECO:0007669"/>
    <property type="project" value="UniProtKB-UniRule"/>
</dbReference>
<sequence length="435" mass="48357">MQNSSFYDQHATLISKVLFTLMMLMICRIGVYIPIAGIDSNSLNELLPQNQIGILGMFNILSGGAFVNMSIFALAIMPYITASIIIQLLSMAYPALDKLKKEGERGRQQITQLTRYCTIALASFQAFGIAIWLEHFTTESGAVVIMPGIYFRLTTVVTLVVGTIFLMWIGEQISSRGIGNGSSLIIFIGIVSGIPKSIITTFELSRRGGDSPFISVIFLVVIVILIAFIVFFEKAQRRILVHYPRRQLGNKIYGGDTTHIPLKLNIPGVIPPIFASSLLLFPLTVLNLSQNKDSAILQAIVSYFSPGKLVFILCYGLLIIFFSIFYTAIVFNSEETAENLRKYNAYIQGRRPGKSTAEYFDYLLSRISILGALYLCIVCLVPEVLGNIMPSLFTSSGTSLLIVVNVVLDTLSQIQTYIFTSRYDSLVKKMKYKDK</sequence>
<evidence type="ECO:0000313" key="17">
    <source>
        <dbReference type="Proteomes" id="UP000244959"/>
    </source>
</evidence>
<evidence type="ECO:0000256" key="13">
    <source>
        <dbReference type="RuleBase" id="RU004349"/>
    </source>
</evidence>
<keyword evidence="7 10" id="KW-0811">Translocation</keyword>
<dbReference type="NCBIfam" id="TIGR00967">
    <property type="entry name" value="3a0501s007"/>
    <property type="match status" value="1"/>
</dbReference>
<dbReference type="InterPro" id="IPR026593">
    <property type="entry name" value="SecY"/>
</dbReference>
<feature type="transmembrane region" description="Helical" evidence="10">
    <location>
        <begin position="269"/>
        <end position="289"/>
    </location>
</feature>
<comment type="subcellular location">
    <subcellularLocation>
        <location evidence="10">Cell membrane</location>
        <topology evidence="10">Multi-pass membrane protein</topology>
    </subcellularLocation>
    <subcellularLocation>
        <location evidence="1 12">Membrane</location>
        <topology evidence="1 12">Multi-pass membrane protein</topology>
    </subcellularLocation>
</comment>
<evidence type="ECO:0000256" key="3">
    <source>
        <dbReference type="ARBA" id="ARBA00022448"/>
    </source>
</evidence>
<protein>
    <recommendedName>
        <fullName evidence="9 10">Protein translocase subunit SecY</fullName>
    </recommendedName>
</protein>
<evidence type="ECO:0000256" key="4">
    <source>
        <dbReference type="ARBA" id="ARBA00022692"/>
    </source>
</evidence>
<feature type="transmembrane region" description="Helical" evidence="10">
    <location>
        <begin position="397"/>
        <end position="420"/>
    </location>
</feature>
<evidence type="ECO:0000313" key="16">
    <source>
        <dbReference type="Proteomes" id="UP000033769"/>
    </source>
</evidence>
<dbReference type="Proteomes" id="UP000244959">
    <property type="component" value="Chromosome I"/>
</dbReference>
<dbReference type="SUPFAM" id="SSF103491">
    <property type="entry name" value="Preprotein translocase SecY subunit"/>
    <property type="match status" value="1"/>
</dbReference>
<comment type="similarity">
    <text evidence="2 10 13">Belongs to the SecY/SEC61-alpha family.</text>
</comment>
<dbReference type="GO" id="GO:0005886">
    <property type="term" value="C:plasma membrane"/>
    <property type="evidence" value="ECO:0007669"/>
    <property type="project" value="UniProtKB-SubCell"/>
</dbReference>
<dbReference type="InterPro" id="IPR023201">
    <property type="entry name" value="SecY_dom_sf"/>
</dbReference>
<dbReference type="PROSITE" id="PS00755">
    <property type="entry name" value="SECY_1"/>
    <property type="match status" value="1"/>
</dbReference>
<accession>A0A0F3M7F2</accession>
<dbReference type="PROSITE" id="PS00756">
    <property type="entry name" value="SECY_2"/>
    <property type="match status" value="1"/>
</dbReference>
<keyword evidence="8 10" id="KW-0472">Membrane</keyword>
<reference evidence="17" key="3">
    <citation type="submission" date="2018-03" db="EMBL/GenBank/DDBJ databases">
        <authorList>
            <person name="Batty M. E."/>
            <person name="Batty M E."/>
        </authorList>
    </citation>
    <scope>NUCLEOTIDE SEQUENCE [LARGE SCALE GENOMIC DNA]</scope>
    <source>
        <strain evidence="17">Gilliam</strain>
    </source>
</reference>
<feature type="transmembrane region" description="Helical" evidence="10">
    <location>
        <begin position="79"/>
        <end position="96"/>
    </location>
</feature>
<feature type="transmembrane region" description="Helical" evidence="10">
    <location>
        <begin position="116"/>
        <end position="137"/>
    </location>
</feature>
<feature type="transmembrane region" description="Helical" evidence="10">
    <location>
        <begin position="12"/>
        <end position="31"/>
    </location>
</feature>
<dbReference type="InterPro" id="IPR030659">
    <property type="entry name" value="SecY_CS"/>
</dbReference>
<feature type="transmembrane region" description="Helical" evidence="10">
    <location>
        <begin position="181"/>
        <end position="199"/>
    </location>
</feature>
<keyword evidence="4 10" id="KW-0812">Transmembrane</keyword>
<reference evidence="15" key="2">
    <citation type="submission" date="2018-03" db="EMBL/GenBank/DDBJ databases">
        <authorList>
            <person name="Keele B.F."/>
        </authorList>
    </citation>
    <scope>NUCLEOTIDE SEQUENCE [LARGE SCALE GENOMIC DNA]</scope>
    <source>
        <strain evidence="15">Gilliam</strain>
    </source>
</reference>
<evidence type="ECO:0000256" key="1">
    <source>
        <dbReference type="ARBA" id="ARBA00004141"/>
    </source>
</evidence>
<feature type="transmembrane region" description="Helical" evidence="10">
    <location>
        <begin position="309"/>
        <end position="331"/>
    </location>
</feature>
<evidence type="ECO:0000256" key="9">
    <source>
        <dbReference type="ARBA" id="ARBA00039733"/>
    </source>
</evidence>
<name>A0A0F3M7F2_ORITS</name>
<keyword evidence="10" id="KW-1003">Cell membrane</keyword>
<keyword evidence="17" id="KW-1185">Reference proteome</keyword>
<dbReference type="FunFam" id="1.10.3370.10:FF:000001">
    <property type="entry name" value="Preprotein translocase subunit SecY"/>
    <property type="match status" value="1"/>
</dbReference>
<proteinExistence type="inferred from homology"/>
<keyword evidence="3 10" id="KW-0813">Transport</keyword>
<evidence type="ECO:0000256" key="6">
    <source>
        <dbReference type="ARBA" id="ARBA00022989"/>
    </source>
</evidence>
<evidence type="ECO:0000256" key="5">
    <source>
        <dbReference type="ARBA" id="ARBA00022927"/>
    </source>
</evidence>
<evidence type="ECO:0000256" key="8">
    <source>
        <dbReference type="ARBA" id="ARBA00023136"/>
    </source>
</evidence>
<dbReference type="RefSeq" id="WP_012461625.1">
    <property type="nucleotide sequence ID" value="NZ_LS398551.1"/>
</dbReference>
<evidence type="ECO:0000313" key="14">
    <source>
        <dbReference type="EMBL" id="KJV51640.1"/>
    </source>
</evidence>
<dbReference type="PANTHER" id="PTHR10906">
    <property type="entry name" value="SECY/SEC61-ALPHA FAMILY MEMBER"/>
    <property type="match status" value="1"/>
</dbReference>
<feature type="transmembrane region" description="Helical" evidence="10">
    <location>
        <begin position="211"/>
        <end position="232"/>
    </location>
</feature>
<organism evidence="14 16">
    <name type="scientific">Orientia tsutsugamushi str. Gilliam</name>
    <dbReference type="NCBI Taxonomy" id="1359184"/>
    <lineage>
        <taxon>Bacteria</taxon>
        <taxon>Pseudomonadati</taxon>
        <taxon>Pseudomonadota</taxon>
        <taxon>Alphaproteobacteria</taxon>
        <taxon>Rickettsiales</taxon>
        <taxon>Rickettsiaceae</taxon>
        <taxon>Rickettsieae</taxon>
        <taxon>Orientia</taxon>
    </lineage>
</organism>
<gene>
    <name evidence="10 14" type="primary">secY</name>
    <name evidence="15" type="ORF">GILLIAM_02402</name>
    <name evidence="14" type="ORF">OTSGILL_2111</name>
</gene>
<dbReference type="HAMAP" id="MF_01465">
    <property type="entry name" value="SecY"/>
    <property type="match status" value="1"/>
</dbReference>
<feature type="transmembrane region" description="Helical" evidence="10">
    <location>
        <begin position="149"/>
        <end position="169"/>
    </location>
</feature>
<reference evidence="14 16" key="1">
    <citation type="submission" date="2015-02" db="EMBL/GenBank/DDBJ databases">
        <title>Genome Sequencing of Rickettsiales.</title>
        <authorList>
            <person name="Daugherty S.C."/>
            <person name="Su Q."/>
            <person name="Abolude K."/>
            <person name="Beier-Sexton M."/>
            <person name="Carlyon J.A."/>
            <person name="Carter R."/>
            <person name="Day N.P."/>
            <person name="Dumler S.J."/>
            <person name="Dyachenko V."/>
            <person name="Godinez A."/>
            <person name="Kurtti T.J."/>
            <person name="Lichay M."/>
            <person name="Mullins K.E."/>
            <person name="Ott S."/>
            <person name="Pappas-Brown V."/>
            <person name="Paris D.H."/>
            <person name="Patel P."/>
            <person name="Richards A.L."/>
            <person name="Sadzewicz L."/>
            <person name="Sears K."/>
            <person name="Seidman D."/>
            <person name="Sengamalay N."/>
            <person name="Stenos J."/>
            <person name="Tallon L.J."/>
            <person name="Vincent G."/>
            <person name="Fraser C.M."/>
            <person name="Munderloh U."/>
            <person name="Dunning-Hotopp J.C."/>
        </authorList>
    </citation>
    <scope>NUCLEOTIDE SEQUENCE [LARGE SCALE GENOMIC DNA]</scope>
    <source>
        <strain evidence="14 16">Gilliam</strain>
    </source>
</reference>
<evidence type="ECO:0000256" key="12">
    <source>
        <dbReference type="RuleBase" id="RU003484"/>
    </source>
</evidence>
<dbReference type="AlphaFoldDB" id="A0A0F3M7F2"/>
<evidence type="ECO:0000256" key="11">
    <source>
        <dbReference type="RuleBase" id="RU000537"/>
    </source>
</evidence>
<evidence type="ECO:0000256" key="2">
    <source>
        <dbReference type="ARBA" id="ARBA00005751"/>
    </source>
</evidence>
<dbReference type="Gene3D" id="1.10.3370.10">
    <property type="entry name" value="SecY subunit domain"/>
    <property type="match status" value="1"/>
</dbReference>
<feature type="transmembrane region" description="Helical" evidence="10">
    <location>
        <begin position="363"/>
        <end position="385"/>
    </location>
</feature>
<evidence type="ECO:0000313" key="15">
    <source>
        <dbReference type="EMBL" id="SPR11939.1"/>
    </source>
</evidence>
<dbReference type="EMBL" id="LANO01000041">
    <property type="protein sequence ID" value="KJV51640.1"/>
    <property type="molecule type" value="Genomic_DNA"/>
</dbReference>
<dbReference type="PRINTS" id="PR00303">
    <property type="entry name" value="SECYTRNLCASE"/>
</dbReference>
<dbReference type="PIRSF" id="PIRSF004557">
    <property type="entry name" value="SecY"/>
    <property type="match status" value="1"/>
</dbReference>
<comment type="subunit">
    <text evidence="10">Component of the Sec protein translocase complex. Heterotrimer consisting of SecY, SecE and SecG subunits. The heterotrimers can form oligomers, although 1 heterotrimer is thought to be able to translocate proteins. Interacts with the ribosome. Interacts with SecDF, and other proteins may be involved. Interacts with SecA.</text>
</comment>
<dbReference type="InterPro" id="IPR002208">
    <property type="entry name" value="SecY/SEC61-alpha"/>
</dbReference>
<keyword evidence="6 10" id="KW-1133">Transmembrane helix</keyword>
<evidence type="ECO:0000256" key="10">
    <source>
        <dbReference type="HAMAP-Rule" id="MF_01465"/>
    </source>
</evidence>
<dbReference type="EMBL" id="LS398551">
    <property type="protein sequence ID" value="SPR11939.1"/>
    <property type="molecule type" value="Genomic_DNA"/>
</dbReference>